<dbReference type="PANTHER" id="PTHR33778">
    <property type="entry name" value="PROTEIN MGTC"/>
    <property type="match status" value="1"/>
</dbReference>
<keyword evidence="4 7" id="KW-0812">Transmembrane</keyword>
<evidence type="ECO:0000256" key="4">
    <source>
        <dbReference type="ARBA" id="ARBA00022692"/>
    </source>
</evidence>
<gene>
    <name evidence="9" type="ORF">G7026_01500</name>
</gene>
<dbReference type="PANTHER" id="PTHR33778:SF1">
    <property type="entry name" value="MAGNESIUM TRANSPORTER YHID-RELATED"/>
    <property type="match status" value="1"/>
</dbReference>
<evidence type="ECO:0000256" key="2">
    <source>
        <dbReference type="ARBA" id="ARBA00009298"/>
    </source>
</evidence>
<evidence type="ECO:0000313" key="9">
    <source>
        <dbReference type="EMBL" id="MBA1272021.1"/>
    </source>
</evidence>
<dbReference type="PRINTS" id="PR01837">
    <property type="entry name" value="MGTCSAPBPROT"/>
</dbReference>
<comment type="subcellular location">
    <subcellularLocation>
        <location evidence="7">Cell inner membrane</location>
        <topology evidence="7">Multi-pass membrane protein</topology>
    </subcellularLocation>
    <subcellularLocation>
        <location evidence="1">Cell membrane</location>
        <topology evidence="1">Multi-pass membrane protein</topology>
    </subcellularLocation>
</comment>
<evidence type="ECO:0000256" key="6">
    <source>
        <dbReference type="ARBA" id="ARBA00023136"/>
    </source>
</evidence>
<dbReference type="EMBL" id="JAAMRF010000001">
    <property type="protein sequence ID" value="MBA1272021.1"/>
    <property type="molecule type" value="Genomic_DNA"/>
</dbReference>
<keyword evidence="10" id="KW-1185">Reference proteome</keyword>
<keyword evidence="3" id="KW-1003">Cell membrane</keyword>
<sequence>MTNWERIISTLISEFSDIPDLEEATRVFTRLTFAVVLGGLVGYERERKGKAAGLRTHMLVSLGSALFVLTALQGGVPRDDVSRVMQGIVTGIGFLGAGTILKGSTIKEVQGLTTAAGIWLTAAIGVAAGLGNEATAVFATLLALAVFILMPGLERHAARRAGWRRKRRRAQEETP</sequence>
<keyword evidence="7" id="KW-0997">Cell inner membrane</keyword>
<organism evidence="9 10">
    <name type="scientific">Stutzerimonas azotifigens</name>
    <dbReference type="NCBI Taxonomy" id="291995"/>
    <lineage>
        <taxon>Bacteria</taxon>
        <taxon>Pseudomonadati</taxon>
        <taxon>Pseudomonadota</taxon>
        <taxon>Gammaproteobacteria</taxon>
        <taxon>Pseudomonadales</taxon>
        <taxon>Pseudomonadaceae</taxon>
        <taxon>Stutzerimonas</taxon>
    </lineage>
</organism>
<evidence type="ECO:0000313" key="10">
    <source>
        <dbReference type="Proteomes" id="UP000786387"/>
    </source>
</evidence>
<reference evidence="9 10" key="1">
    <citation type="submission" date="2020-02" db="EMBL/GenBank/DDBJ databases">
        <title>Synteny-based analysis reveals conserved mechanism for high triclosan tolerance in Pseudomonas, as well as instances of horizontal transfer.</title>
        <authorList>
            <person name="Mcfarland A.G."/>
            <person name="Bertucci H.K."/>
            <person name="Litmann E."/>
            <person name="Shen J."/>
            <person name="Huttenhower C."/>
            <person name="Hartmann E.M."/>
        </authorList>
    </citation>
    <scope>NUCLEOTIDE SEQUENCE [LARGE SCALE GENOMIC DNA]</scope>
    <source>
        <strain evidence="9 10">115A1</strain>
    </source>
</reference>
<keyword evidence="6 7" id="KW-0472">Membrane</keyword>
<dbReference type="Pfam" id="PF02308">
    <property type="entry name" value="MgtC"/>
    <property type="match status" value="1"/>
</dbReference>
<dbReference type="InterPro" id="IPR049177">
    <property type="entry name" value="MgtC_SapB_SrpB_YhiD_N"/>
</dbReference>
<feature type="transmembrane region" description="Helical" evidence="7">
    <location>
        <begin position="81"/>
        <end position="100"/>
    </location>
</feature>
<comment type="similarity">
    <text evidence="2 7">Belongs to the MgtC/SapB family.</text>
</comment>
<feature type="domain" description="MgtC/SapB/SrpB/YhiD N-terminal" evidence="8">
    <location>
        <begin position="31"/>
        <end position="155"/>
    </location>
</feature>
<evidence type="ECO:0000256" key="3">
    <source>
        <dbReference type="ARBA" id="ARBA00022475"/>
    </source>
</evidence>
<keyword evidence="5 7" id="KW-1133">Transmembrane helix</keyword>
<feature type="transmembrane region" description="Helical" evidence="7">
    <location>
        <begin position="112"/>
        <end position="130"/>
    </location>
</feature>
<evidence type="ECO:0000259" key="8">
    <source>
        <dbReference type="Pfam" id="PF02308"/>
    </source>
</evidence>
<evidence type="ECO:0000256" key="1">
    <source>
        <dbReference type="ARBA" id="ARBA00004651"/>
    </source>
</evidence>
<accession>A0ABR5YVR8</accession>
<evidence type="ECO:0000256" key="5">
    <source>
        <dbReference type="ARBA" id="ARBA00022989"/>
    </source>
</evidence>
<comment type="caution">
    <text evidence="9">The sequence shown here is derived from an EMBL/GenBank/DDBJ whole genome shotgun (WGS) entry which is preliminary data.</text>
</comment>
<dbReference type="Proteomes" id="UP000786387">
    <property type="component" value="Unassembled WGS sequence"/>
</dbReference>
<protein>
    <recommendedName>
        <fullName evidence="7">Protein MgtC</fullName>
    </recommendedName>
</protein>
<dbReference type="InterPro" id="IPR003416">
    <property type="entry name" value="MgtC/SapB/SrpB/YhiD_fam"/>
</dbReference>
<name>A0ABR5YVR8_9GAMM</name>
<feature type="transmembrane region" description="Helical" evidence="7">
    <location>
        <begin position="56"/>
        <end position="75"/>
    </location>
</feature>
<proteinExistence type="inferred from homology"/>
<feature type="transmembrane region" description="Helical" evidence="7">
    <location>
        <begin position="136"/>
        <end position="158"/>
    </location>
</feature>
<dbReference type="RefSeq" id="WP_181068873.1">
    <property type="nucleotide sequence ID" value="NZ_JAAMRF010000001.1"/>
</dbReference>
<evidence type="ECO:0000256" key="7">
    <source>
        <dbReference type="RuleBase" id="RU365041"/>
    </source>
</evidence>